<keyword evidence="1" id="KW-1185">Reference proteome</keyword>
<proteinExistence type="predicted"/>
<reference evidence="1" key="2">
    <citation type="submission" date="2014-05" db="EMBL/GenBank/DDBJ databases">
        <title>The genome and life-stage specific transcriptomes of Globodera pallida elucidate key aspects of plant parasitism by a cyst nematode.</title>
        <authorList>
            <person name="Cotton J.A."/>
            <person name="Lilley C.J."/>
            <person name="Jones L.M."/>
            <person name="Kikuchi T."/>
            <person name="Reid A.J."/>
            <person name="Thorpe P."/>
            <person name="Tsai I.J."/>
            <person name="Beasley H."/>
            <person name="Blok V."/>
            <person name="Cock P.J.A."/>
            <person name="Van den Akker S.E."/>
            <person name="Holroyd N."/>
            <person name="Hunt M."/>
            <person name="Mantelin S."/>
            <person name="Naghra H."/>
            <person name="Pain A."/>
            <person name="Palomares-Rius J.E."/>
            <person name="Zarowiecki M."/>
            <person name="Berriman M."/>
            <person name="Jones J.T."/>
            <person name="Urwin P.E."/>
        </authorList>
    </citation>
    <scope>NUCLEOTIDE SEQUENCE [LARGE SCALE GENOMIC DNA]</scope>
    <source>
        <strain evidence="1">Lindley</strain>
    </source>
</reference>
<dbReference type="AlphaFoldDB" id="A0A183BUC5"/>
<evidence type="ECO:0000313" key="2">
    <source>
        <dbReference type="WBParaSite" id="GPLIN_000421100"/>
    </source>
</evidence>
<dbReference type="Proteomes" id="UP000050741">
    <property type="component" value="Unassembled WGS sequence"/>
</dbReference>
<reference evidence="2" key="3">
    <citation type="submission" date="2016-06" db="UniProtKB">
        <authorList>
            <consortium name="WormBaseParasite"/>
        </authorList>
    </citation>
    <scope>IDENTIFICATION</scope>
</reference>
<evidence type="ECO:0000313" key="1">
    <source>
        <dbReference type="Proteomes" id="UP000050741"/>
    </source>
</evidence>
<reference evidence="1" key="1">
    <citation type="submission" date="2013-12" db="EMBL/GenBank/DDBJ databases">
        <authorList>
            <person name="Aslett M."/>
        </authorList>
    </citation>
    <scope>NUCLEOTIDE SEQUENCE [LARGE SCALE GENOMIC DNA]</scope>
    <source>
        <strain evidence="1">Lindley</strain>
    </source>
</reference>
<dbReference type="WBParaSite" id="GPLIN_000421100">
    <property type="protein sequence ID" value="GPLIN_000421100"/>
    <property type="gene ID" value="GPLIN_000421100"/>
</dbReference>
<sequence length="154" mass="17627">MVKHHQTLCFQHFCALRLLLRKSFSTVNSPIQNAKKPAALPLVTNSGHNERVKPAEFQAENGGGSSTKFGGFNLPPSAVPNLNILDKIVSKAGERMPLADRRRKFDRIVAEINKILKNAAGNFLIYKKEQQQKMEEYKKKQQQKMEEYKKEQQF</sequence>
<name>A0A183BUC5_GLOPA</name>
<organism evidence="1 2">
    <name type="scientific">Globodera pallida</name>
    <name type="common">Potato cyst nematode worm</name>
    <name type="synonym">Heterodera pallida</name>
    <dbReference type="NCBI Taxonomy" id="36090"/>
    <lineage>
        <taxon>Eukaryota</taxon>
        <taxon>Metazoa</taxon>
        <taxon>Ecdysozoa</taxon>
        <taxon>Nematoda</taxon>
        <taxon>Chromadorea</taxon>
        <taxon>Rhabditida</taxon>
        <taxon>Tylenchina</taxon>
        <taxon>Tylenchomorpha</taxon>
        <taxon>Tylenchoidea</taxon>
        <taxon>Heteroderidae</taxon>
        <taxon>Heteroderinae</taxon>
        <taxon>Globodera</taxon>
    </lineage>
</organism>
<accession>A0A183BUC5</accession>
<protein>
    <submittedName>
        <fullName evidence="2">Uncharacterized protein</fullName>
    </submittedName>
</protein>